<dbReference type="PANTHER" id="PTHR14269:SF62">
    <property type="entry name" value="CDP-DIACYLGLYCEROL--GLYCEROL-3-PHOSPHATE 3-PHOSPHATIDYLTRANSFERASE 1, CHLOROPLASTIC"/>
    <property type="match status" value="1"/>
</dbReference>
<dbReference type="UniPathway" id="UPA00085"/>
<keyword evidence="4 11" id="KW-0808">Transferase</keyword>
<dbReference type="RefSeq" id="WP_026472519.1">
    <property type="nucleotide sequence ID" value="NZ_CAMYCS010000001.1"/>
</dbReference>
<keyword evidence="3" id="KW-0444">Lipid biosynthesis</keyword>
<dbReference type="Gene3D" id="1.20.120.1760">
    <property type="match status" value="1"/>
</dbReference>
<keyword evidence="6 12" id="KW-1133">Transmembrane helix</keyword>
<evidence type="ECO:0000256" key="6">
    <source>
        <dbReference type="ARBA" id="ARBA00022989"/>
    </source>
</evidence>
<evidence type="ECO:0000256" key="11">
    <source>
        <dbReference type="RuleBase" id="RU003750"/>
    </source>
</evidence>
<dbReference type="InterPro" id="IPR050324">
    <property type="entry name" value="CDP-alcohol_PTase-I"/>
</dbReference>
<comment type="similarity">
    <text evidence="2 11">Belongs to the CDP-alcohol phosphatidyltransferase class-I family.</text>
</comment>
<dbReference type="GO" id="GO:0016020">
    <property type="term" value="C:membrane"/>
    <property type="evidence" value="ECO:0007669"/>
    <property type="project" value="UniProtKB-SubCell"/>
</dbReference>
<keyword evidence="7" id="KW-0443">Lipid metabolism</keyword>
<dbReference type="InterPro" id="IPR043130">
    <property type="entry name" value="CDP-OH_PTrfase_TM_dom"/>
</dbReference>
<name>A0A2I1M8B3_9BIFI</name>
<feature type="transmembrane region" description="Helical" evidence="12">
    <location>
        <begin position="82"/>
        <end position="101"/>
    </location>
</feature>
<dbReference type="GeneID" id="35868143"/>
<evidence type="ECO:0000256" key="3">
    <source>
        <dbReference type="ARBA" id="ARBA00022516"/>
    </source>
</evidence>
<sequence length="202" mass="22393">MADETLLLKPSNRIITWPNFVSLIRLLTIPLIAIQITQGHLFIGLIVLAISALTDGIDGFLARRLNQITKLGQILDPIADRLLIVSSILALGFAGFLPWWFIIVVGLRDFILGVQIIVLAQYDYGPLPVHFVGKTATAMIMTDIPVLMISGMGQSWIFNALENFGVALAIWGVALYWVAGVIYIKQGMRLIRQAHEEKRDGE</sequence>
<dbReference type="AlphaFoldDB" id="A0A2I1M8B3"/>
<dbReference type="Pfam" id="PF01066">
    <property type="entry name" value="CDP-OH_P_transf"/>
    <property type="match status" value="1"/>
</dbReference>
<dbReference type="EMBL" id="PKGU01000001">
    <property type="protein sequence ID" value="PKZ16337.1"/>
    <property type="molecule type" value="Genomic_DNA"/>
</dbReference>
<comment type="caution">
    <text evidence="13">The sequence shown here is derived from an EMBL/GenBank/DDBJ whole genome shotgun (WGS) entry which is preliminary data.</text>
</comment>
<evidence type="ECO:0000256" key="2">
    <source>
        <dbReference type="ARBA" id="ARBA00010441"/>
    </source>
</evidence>
<keyword evidence="10" id="KW-1208">Phospholipid metabolism</keyword>
<dbReference type="GO" id="GO:0008444">
    <property type="term" value="F:CDP-diacylglycerol-glycerol-3-phosphate 3-phosphatidyltransferase activity"/>
    <property type="evidence" value="ECO:0007669"/>
    <property type="project" value="InterPro"/>
</dbReference>
<feature type="transmembrane region" description="Helical" evidence="12">
    <location>
        <begin position="14"/>
        <end position="36"/>
    </location>
</feature>
<comment type="subcellular location">
    <subcellularLocation>
        <location evidence="1">Membrane</location>
        <topology evidence="1">Multi-pass membrane protein</topology>
    </subcellularLocation>
</comment>
<proteinExistence type="inferred from homology"/>
<evidence type="ECO:0000256" key="10">
    <source>
        <dbReference type="ARBA" id="ARBA00023264"/>
    </source>
</evidence>
<evidence type="ECO:0000256" key="4">
    <source>
        <dbReference type="ARBA" id="ARBA00022679"/>
    </source>
</evidence>
<evidence type="ECO:0000256" key="7">
    <source>
        <dbReference type="ARBA" id="ARBA00023098"/>
    </source>
</evidence>
<dbReference type="PIRSF" id="PIRSF000847">
    <property type="entry name" value="Phos_ph_gly_syn"/>
    <property type="match status" value="1"/>
</dbReference>
<accession>A0A2I1M8B3</accession>
<evidence type="ECO:0000256" key="8">
    <source>
        <dbReference type="ARBA" id="ARBA00023136"/>
    </source>
</evidence>
<evidence type="ECO:0000256" key="1">
    <source>
        <dbReference type="ARBA" id="ARBA00004141"/>
    </source>
</evidence>
<evidence type="ECO:0000256" key="9">
    <source>
        <dbReference type="ARBA" id="ARBA00023209"/>
    </source>
</evidence>
<keyword evidence="9" id="KW-0594">Phospholipid biosynthesis</keyword>
<evidence type="ECO:0000313" key="13">
    <source>
        <dbReference type="EMBL" id="PKZ16337.1"/>
    </source>
</evidence>
<dbReference type="GO" id="GO:0046474">
    <property type="term" value="P:glycerophospholipid biosynthetic process"/>
    <property type="evidence" value="ECO:0007669"/>
    <property type="project" value="TreeGrafter"/>
</dbReference>
<feature type="transmembrane region" description="Helical" evidence="12">
    <location>
        <begin position="164"/>
        <end position="184"/>
    </location>
</feature>
<feature type="transmembrane region" description="Helical" evidence="12">
    <location>
        <begin position="42"/>
        <end position="61"/>
    </location>
</feature>
<dbReference type="InterPro" id="IPR048254">
    <property type="entry name" value="CDP_ALCOHOL_P_TRANSF_CS"/>
</dbReference>
<reference evidence="13 14" key="1">
    <citation type="submission" date="2017-12" db="EMBL/GenBank/DDBJ databases">
        <title>Phylogenetic diversity of female urinary microbiome.</title>
        <authorList>
            <person name="Thomas-White K."/>
            <person name="Wolfe A.J."/>
        </authorList>
    </citation>
    <scope>NUCLEOTIDE SEQUENCE [LARGE SCALE GENOMIC DNA]</scope>
    <source>
        <strain evidence="13 14">UMB0064</strain>
    </source>
</reference>
<dbReference type="PROSITE" id="PS00379">
    <property type="entry name" value="CDP_ALCOHOL_P_TRANSF"/>
    <property type="match status" value="1"/>
</dbReference>
<dbReference type="InterPro" id="IPR000462">
    <property type="entry name" value="CDP-OH_P_trans"/>
</dbReference>
<organism evidence="13 14">
    <name type="scientific">Alloscardovia omnicolens</name>
    <dbReference type="NCBI Taxonomy" id="419015"/>
    <lineage>
        <taxon>Bacteria</taxon>
        <taxon>Bacillati</taxon>
        <taxon>Actinomycetota</taxon>
        <taxon>Actinomycetes</taxon>
        <taxon>Bifidobacteriales</taxon>
        <taxon>Bifidobacteriaceae</taxon>
        <taxon>Alloscardovia</taxon>
    </lineage>
</organism>
<protein>
    <submittedName>
        <fullName evidence="13">CDP-alcohol phosphatidyltransferase family protein</fullName>
    </submittedName>
</protein>
<evidence type="ECO:0000256" key="5">
    <source>
        <dbReference type="ARBA" id="ARBA00022692"/>
    </source>
</evidence>
<dbReference type="PANTHER" id="PTHR14269">
    <property type="entry name" value="CDP-DIACYLGLYCEROL--GLYCEROL-3-PHOSPHATE 3-PHOSPHATIDYLTRANSFERASE-RELATED"/>
    <property type="match status" value="1"/>
</dbReference>
<dbReference type="InterPro" id="IPR004570">
    <property type="entry name" value="Phosphatidylglycerol_P_synth"/>
</dbReference>
<dbReference type="Proteomes" id="UP000242263">
    <property type="component" value="Unassembled WGS sequence"/>
</dbReference>
<gene>
    <name evidence="13" type="ORF">CYJ32_00935</name>
</gene>
<keyword evidence="5 12" id="KW-0812">Transmembrane</keyword>
<evidence type="ECO:0000313" key="14">
    <source>
        <dbReference type="Proteomes" id="UP000242263"/>
    </source>
</evidence>
<evidence type="ECO:0000256" key="12">
    <source>
        <dbReference type="SAM" id="Phobius"/>
    </source>
</evidence>
<keyword evidence="8 12" id="KW-0472">Membrane</keyword>